<dbReference type="InterPro" id="IPR009057">
    <property type="entry name" value="Homeodomain-like_sf"/>
</dbReference>
<feature type="DNA-binding region" description="H-T-H motif" evidence="2">
    <location>
        <begin position="30"/>
        <end position="49"/>
    </location>
</feature>
<dbReference type="Proteomes" id="UP000448199">
    <property type="component" value="Unassembled WGS sequence"/>
</dbReference>
<keyword evidence="5" id="KW-1185">Reference proteome</keyword>
<feature type="domain" description="HTH tetR-type" evidence="3">
    <location>
        <begin position="7"/>
        <end position="67"/>
    </location>
</feature>
<dbReference type="OrthoDB" id="2356263at2"/>
<dbReference type="PROSITE" id="PS50977">
    <property type="entry name" value="HTH_TETR_2"/>
    <property type="match status" value="1"/>
</dbReference>
<gene>
    <name evidence="4" type="ORF">GRI69_13730</name>
</gene>
<dbReference type="EMBL" id="WTYC01000009">
    <property type="protein sequence ID" value="MXO49314.1"/>
    <property type="molecule type" value="Genomic_DNA"/>
</dbReference>
<dbReference type="InterPro" id="IPR001647">
    <property type="entry name" value="HTH_TetR"/>
</dbReference>
<dbReference type="AlphaFoldDB" id="A0A844XUY9"/>
<protein>
    <submittedName>
        <fullName evidence="4">TetR family transcriptional regulator</fullName>
    </submittedName>
</protein>
<reference evidence="4 5" key="1">
    <citation type="submission" date="2019-12" db="EMBL/GenBank/DDBJ databases">
        <title>Genomic-based taxomic classification of the family Erythrobacteraceae.</title>
        <authorList>
            <person name="Xu L."/>
        </authorList>
    </citation>
    <scope>NUCLEOTIDE SEQUENCE [LARGE SCALE GENOMIC DNA]</scope>
    <source>
        <strain evidence="4 5">DSM 17792</strain>
    </source>
</reference>
<dbReference type="RefSeq" id="WP_160728844.1">
    <property type="nucleotide sequence ID" value="NZ_WTYC01000009.1"/>
</dbReference>
<evidence type="ECO:0000259" key="3">
    <source>
        <dbReference type="PROSITE" id="PS50977"/>
    </source>
</evidence>
<dbReference type="PANTHER" id="PTHR30055">
    <property type="entry name" value="HTH-TYPE TRANSCRIPTIONAL REGULATOR RUTR"/>
    <property type="match status" value="1"/>
</dbReference>
<name>A0A844XUY9_9SPHN</name>
<organism evidence="4 5">
    <name type="scientific">Qipengyuania vulgaris</name>
    <dbReference type="NCBI Taxonomy" id="291985"/>
    <lineage>
        <taxon>Bacteria</taxon>
        <taxon>Pseudomonadati</taxon>
        <taxon>Pseudomonadota</taxon>
        <taxon>Alphaproteobacteria</taxon>
        <taxon>Sphingomonadales</taxon>
        <taxon>Erythrobacteraceae</taxon>
        <taxon>Qipengyuania</taxon>
    </lineage>
</organism>
<dbReference type="GO" id="GO:0000976">
    <property type="term" value="F:transcription cis-regulatory region binding"/>
    <property type="evidence" value="ECO:0007669"/>
    <property type="project" value="TreeGrafter"/>
</dbReference>
<dbReference type="SUPFAM" id="SSF46689">
    <property type="entry name" value="Homeodomain-like"/>
    <property type="match status" value="1"/>
</dbReference>
<dbReference type="Pfam" id="PF00440">
    <property type="entry name" value="TetR_N"/>
    <property type="match status" value="1"/>
</dbReference>
<dbReference type="GO" id="GO:0003700">
    <property type="term" value="F:DNA-binding transcription factor activity"/>
    <property type="evidence" value="ECO:0007669"/>
    <property type="project" value="TreeGrafter"/>
</dbReference>
<evidence type="ECO:0000256" key="2">
    <source>
        <dbReference type="PROSITE-ProRule" id="PRU00335"/>
    </source>
</evidence>
<accession>A0A844XUY9</accession>
<evidence type="ECO:0000256" key="1">
    <source>
        <dbReference type="ARBA" id="ARBA00023125"/>
    </source>
</evidence>
<proteinExistence type="predicted"/>
<dbReference type="PRINTS" id="PR00455">
    <property type="entry name" value="HTHTETR"/>
</dbReference>
<dbReference type="PANTHER" id="PTHR30055:SF187">
    <property type="entry name" value="TRANSCRIPTIONAL REGULATORY PROTEIN"/>
    <property type="match status" value="1"/>
</dbReference>
<evidence type="ECO:0000313" key="5">
    <source>
        <dbReference type="Proteomes" id="UP000448199"/>
    </source>
</evidence>
<dbReference type="Gene3D" id="1.10.357.10">
    <property type="entry name" value="Tetracycline Repressor, domain 2"/>
    <property type="match status" value="1"/>
</dbReference>
<comment type="caution">
    <text evidence="4">The sequence shown here is derived from an EMBL/GenBank/DDBJ whole genome shotgun (WGS) entry which is preliminary data.</text>
</comment>
<keyword evidence="1 2" id="KW-0238">DNA-binding</keyword>
<dbReference type="InterPro" id="IPR050109">
    <property type="entry name" value="HTH-type_TetR-like_transc_reg"/>
</dbReference>
<sequence length="205" mass="22829">MAQERSRRTREKVLEAARDLIVEHGHEQVSLKEICERSGVSNGSIFHHFGSKEGIVRELFAAERAAYLGVIRNAIMQYDGDPCDAFAAGTRAALHYQAKNPGSFGRLIAEFSDSEWLRRNVDLWLTVASEEESPVIAWAAEYFRSGALPRLPPAFYQAAMLGPTDLLSRAHRQGRLAGDIEELGDDLAEFVSAGLKSLRDRQREA</sequence>
<evidence type="ECO:0000313" key="4">
    <source>
        <dbReference type="EMBL" id="MXO49314.1"/>
    </source>
</evidence>